<evidence type="ECO:0000313" key="2">
    <source>
        <dbReference type="EMBL" id="MCH7399106.1"/>
    </source>
</evidence>
<name>A0ABS9UR70_9BACT</name>
<dbReference type="EMBL" id="JAKZGS010000012">
    <property type="protein sequence ID" value="MCH7399106.1"/>
    <property type="molecule type" value="Genomic_DNA"/>
</dbReference>
<protein>
    <recommendedName>
        <fullName evidence="4">PH domain-containing protein</fullName>
    </recommendedName>
</protein>
<sequence>MTIYYKKNEVKLNLFFGIMWLGFGLLNMLVFDRMLLGIASTVLSGLYFILYLNQKKKQYLNIENGLIKQNWLLFGKEMKLDAINFISYGKDKYILKTAQENMKISVKIIDESSLADLNSVLDQLDVEWVDQ</sequence>
<feature type="transmembrane region" description="Helical" evidence="1">
    <location>
        <begin position="12"/>
        <end position="29"/>
    </location>
</feature>
<evidence type="ECO:0000256" key="1">
    <source>
        <dbReference type="SAM" id="Phobius"/>
    </source>
</evidence>
<feature type="transmembrane region" description="Helical" evidence="1">
    <location>
        <begin position="35"/>
        <end position="52"/>
    </location>
</feature>
<proteinExistence type="predicted"/>
<dbReference type="RefSeq" id="WP_241275609.1">
    <property type="nucleotide sequence ID" value="NZ_JAKZGS010000012.1"/>
</dbReference>
<keyword evidence="1" id="KW-0472">Membrane</keyword>
<keyword evidence="1" id="KW-1133">Transmembrane helix</keyword>
<reference evidence="2" key="1">
    <citation type="submission" date="2022-03" db="EMBL/GenBank/DDBJ databases">
        <title>De novo assembled genomes of Belliella spp. (Cyclobacteriaceae) strains.</title>
        <authorList>
            <person name="Szabo A."/>
            <person name="Korponai K."/>
            <person name="Felfoldi T."/>
        </authorList>
    </citation>
    <scope>NUCLEOTIDE SEQUENCE</scope>
    <source>
        <strain evidence="2">DSM 107340</strain>
    </source>
</reference>
<gene>
    <name evidence="2" type="ORF">MM236_13965</name>
</gene>
<keyword evidence="1" id="KW-0812">Transmembrane</keyword>
<keyword evidence="3" id="KW-1185">Reference proteome</keyword>
<organism evidence="2 3">
    <name type="scientific">Belliella calami</name>
    <dbReference type="NCBI Taxonomy" id="2923436"/>
    <lineage>
        <taxon>Bacteria</taxon>
        <taxon>Pseudomonadati</taxon>
        <taxon>Bacteroidota</taxon>
        <taxon>Cytophagia</taxon>
        <taxon>Cytophagales</taxon>
        <taxon>Cyclobacteriaceae</taxon>
        <taxon>Belliella</taxon>
    </lineage>
</organism>
<accession>A0ABS9UR70</accession>
<comment type="caution">
    <text evidence="2">The sequence shown here is derived from an EMBL/GenBank/DDBJ whole genome shotgun (WGS) entry which is preliminary data.</text>
</comment>
<evidence type="ECO:0008006" key="4">
    <source>
        <dbReference type="Google" id="ProtNLM"/>
    </source>
</evidence>
<dbReference type="Proteomes" id="UP001165488">
    <property type="component" value="Unassembled WGS sequence"/>
</dbReference>
<evidence type="ECO:0000313" key="3">
    <source>
        <dbReference type="Proteomes" id="UP001165488"/>
    </source>
</evidence>